<feature type="compositionally biased region" description="Basic residues" evidence="1">
    <location>
        <begin position="14"/>
        <end position="28"/>
    </location>
</feature>
<dbReference type="HOGENOM" id="CLU_048152_2_0_1"/>
<evidence type="ECO:0000259" key="2">
    <source>
        <dbReference type="Pfam" id="PF07985"/>
    </source>
</evidence>
<gene>
    <name evidence="3" type="ORF">AFUB_056320</name>
</gene>
<evidence type="ECO:0000256" key="1">
    <source>
        <dbReference type="SAM" id="MobiDB-lite"/>
    </source>
</evidence>
<sequence>MRITSQCILPETTRHHRYTKMPHTRRPRKSDSRIQQQKRLQVTDAEGWTHVTTNKNVRRALRPNQSADGGQSTTPLLMPAEAPSQLTLGDLQTQFNGYRERWEGSETWRVMADTLRRRFEGTSSISDPVPHATELENIVCIGLGSPSGFLRGGWVDRRSVSLYQLAALVGVMELINKYCPSITAYAQDPVFNQLDRLLLNSLGITVLEHPEGFAKVSSRSFLYCPGAERTHLEQLFAADPPLLFGGPLEGVESEVVDRYLGTRESVRVPTFEINEHAFWNMRLYLLKKE</sequence>
<dbReference type="EMBL" id="DS499597">
    <property type="protein sequence ID" value="EDP51621.1"/>
    <property type="molecule type" value="Genomic_DNA"/>
</dbReference>
<dbReference type="AlphaFoldDB" id="B0Y430"/>
<accession>B0Y430</accession>
<feature type="region of interest" description="Disordered" evidence="1">
    <location>
        <begin position="14"/>
        <end position="35"/>
    </location>
</feature>
<dbReference type="Pfam" id="PF07985">
    <property type="entry name" value="SRR1"/>
    <property type="match status" value="1"/>
</dbReference>
<organism evidence="3 4">
    <name type="scientific">Aspergillus fumigatus (strain CBS 144.89 / FGSC A1163 / CEA10)</name>
    <name type="common">Neosartorya fumigata</name>
    <dbReference type="NCBI Taxonomy" id="451804"/>
    <lineage>
        <taxon>Eukaryota</taxon>
        <taxon>Fungi</taxon>
        <taxon>Dikarya</taxon>
        <taxon>Ascomycota</taxon>
        <taxon>Pezizomycotina</taxon>
        <taxon>Eurotiomycetes</taxon>
        <taxon>Eurotiomycetidae</taxon>
        <taxon>Eurotiales</taxon>
        <taxon>Aspergillaceae</taxon>
        <taxon>Aspergillus</taxon>
        <taxon>Aspergillus subgen. Fumigati</taxon>
    </lineage>
</organism>
<feature type="domain" description="SRR1-like" evidence="2">
    <location>
        <begin position="130"/>
        <end position="284"/>
    </location>
</feature>
<proteinExistence type="predicted"/>
<keyword evidence="4" id="KW-1185">Reference proteome</keyword>
<dbReference type="OrthoDB" id="5318346at2759"/>
<protein>
    <recommendedName>
        <fullName evidence="2">SRR1-like domain-containing protein</fullName>
    </recommendedName>
</protein>
<dbReference type="Proteomes" id="UP000001699">
    <property type="component" value="Unassembled WGS sequence"/>
</dbReference>
<dbReference type="PANTHER" id="PTHR42080">
    <property type="entry name" value="SRR1 DOMAIN-CONTAINING PROTEIN"/>
    <property type="match status" value="1"/>
</dbReference>
<evidence type="ECO:0000313" key="3">
    <source>
        <dbReference type="EMBL" id="EDP51621.1"/>
    </source>
</evidence>
<dbReference type="VEuPathDB" id="FungiDB:AFUB_056320"/>
<dbReference type="PANTHER" id="PTHR42080:SF1">
    <property type="entry name" value="SRR1-LIKE DOMAIN-CONTAINING PROTEIN"/>
    <property type="match status" value="1"/>
</dbReference>
<feature type="region of interest" description="Disordered" evidence="1">
    <location>
        <begin position="57"/>
        <end position="77"/>
    </location>
</feature>
<reference evidence="3 4" key="1">
    <citation type="journal article" date="2008" name="PLoS Genet.">
        <title>Genomic islands in the pathogenic filamentous fungus Aspergillus fumigatus.</title>
        <authorList>
            <person name="Fedorova N.D."/>
            <person name="Khaldi N."/>
            <person name="Joardar V.S."/>
            <person name="Maiti R."/>
            <person name="Amedeo P."/>
            <person name="Anderson M.J."/>
            <person name="Crabtree J."/>
            <person name="Silva J.C."/>
            <person name="Badger J.H."/>
            <person name="Albarraq A."/>
            <person name="Angiuoli S."/>
            <person name="Bussey H."/>
            <person name="Bowyer P."/>
            <person name="Cotty P.J."/>
            <person name="Dyer P.S."/>
            <person name="Egan A."/>
            <person name="Galens K."/>
            <person name="Fraser-Liggett C.M."/>
            <person name="Haas B.J."/>
            <person name="Inman J.M."/>
            <person name="Kent R."/>
            <person name="Lemieux S."/>
            <person name="Malavazi I."/>
            <person name="Orvis J."/>
            <person name="Roemer T."/>
            <person name="Ronning C.M."/>
            <person name="Sundaram J.P."/>
            <person name="Sutton G."/>
            <person name="Turner G."/>
            <person name="Venter J.C."/>
            <person name="White O.R."/>
            <person name="Whitty B.R."/>
            <person name="Youngman P."/>
            <person name="Wolfe K.H."/>
            <person name="Goldman G.H."/>
            <person name="Wortman J.R."/>
            <person name="Jiang B."/>
            <person name="Denning D.W."/>
            <person name="Nierman W.C."/>
        </authorList>
    </citation>
    <scope>NUCLEOTIDE SEQUENCE [LARGE SCALE GENOMIC DNA]</scope>
    <source>
        <strain evidence="4">CBS 144.89 / FGSC A1163 / CEA10</strain>
    </source>
</reference>
<evidence type="ECO:0000313" key="4">
    <source>
        <dbReference type="Proteomes" id="UP000001699"/>
    </source>
</evidence>
<dbReference type="InterPro" id="IPR012942">
    <property type="entry name" value="SRR1-like"/>
</dbReference>
<feature type="compositionally biased region" description="Polar residues" evidence="1">
    <location>
        <begin position="63"/>
        <end position="75"/>
    </location>
</feature>
<dbReference type="PhylomeDB" id="B0Y430"/>
<name>B0Y430_ASPFC</name>